<dbReference type="EMBL" id="OZ019909">
    <property type="protein sequence ID" value="CAK9209561.1"/>
    <property type="molecule type" value="Genomic_DNA"/>
</dbReference>
<dbReference type="PANTHER" id="PTHR32161:SF8">
    <property type="entry name" value="DPP6 N-TERMINAL DOMAIN-LIKE PROTEIN"/>
    <property type="match status" value="1"/>
</dbReference>
<organism evidence="3 4">
    <name type="scientific">Sphagnum troendelagicum</name>
    <dbReference type="NCBI Taxonomy" id="128251"/>
    <lineage>
        <taxon>Eukaryota</taxon>
        <taxon>Viridiplantae</taxon>
        <taxon>Streptophyta</taxon>
        <taxon>Embryophyta</taxon>
        <taxon>Bryophyta</taxon>
        <taxon>Sphagnophytina</taxon>
        <taxon>Sphagnopsida</taxon>
        <taxon>Sphagnales</taxon>
        <taxon>Sphagnaceae</taxon>
        <taxon>Sphagnum</taxon>
    </lineage>
</organism>
<gene>
    <name evidence="3" type="ORF">CSSPTR1EN2_LOCUS9850</name>
</gene>
<dbReference type="Proteomes" id="UP001497512">
    <property type="component" value="Chromosome 17"/>
</dbReference>
<reference evidence="3" key="1">
    <citation type="submission" date="2024-02" db="EMBL/GenBank/DDBJ databases">
        <authorList>
            <consortium name="ELIXIR-Norway"/>
            <consortium name="Elixir Norway"/>
        </authorList>
    </citation>
    <scope>NUCLEOTIDE SEQUENCE</scope>
</reference>
<sequence length="752" mass="82849">MADAHSCVAHANLVLLWLLLFCFCFWLWPVVAQQQQQPQEGAVIEGTIAFCTFARPHFGFNVYTVALPSDVFSLQNNSSSSSLQETRVTYGESVSYNAQLVSSSLISATVLNTLAAHGFRNLLKEQKKENEDAQLLVYVSEEEGSPQVYIDIPLGGGRGAGGEGSRIAASRVDNNQGIRRTIKEEETAVPPPFRLRTLRSGPSAFLNDRPSLTGDVIVYVSTEEPASRPRQSWNGIYSTSFSTLVTTRLSPHGVSDFSPSVSPSGEWVMVASTQGRDWDGEVGNLDPDLYIFRAEDGSQRRLVLRNGGWPSWADSSTVFFHRVAEDGWWSIFKVNPFDVSPDQEPERVTPPGVHAFTPAASHTGKWIAVATRRTSYRHVEIFDLQTKQFVKLTELFDPYVNYYNPFISSSSGELGYHRCRGSQSDDSSTPVVDLRVESVTSPLQDLSLLRIDGSFPAFSPDGSLIAYVDSSNDSAAMHVMKLDGSENRKVFAGNIFGLAWDPVRTGVVYAAHGPVFKSRHAVQIVAIYNADTADVDVDQASSSWENLTKEGTHNNAFPSPSPDGNYIVFRSGRSGHKNLYIMDAVDGEQKYLFRLTDGNWTDTHPWWSPDNEWIAFSSDRGHPERFALYLVHPNGTGLHKVLNSSLGFISHPVFSPDAKSLVFTTDYAGLSAEPISVPFQYQPYGDIFISQIDGSGLTRITHSSNENGTPGWGRVPVATSALSKEGTTASCKFKDVDFLGRIRAAPQMCGFW</sequence>
<dbReference type="PANTHER" id="PTHR32161">
    <property type="entry name" value="DPP6 N-TERMINAL DOMAIN-LIKE PROTEIN"/>
    <property type="match status" value="1"/>
</dbReference>
<dbReference type="InterPro" id="IPR002469">
    <property type="entry name" value="Peptidase_S9B_N"/>
</dbReference>
<feature type="domain" description="Dipeptidylpeptidase IV N-terminal" evidence="2">
    <location>
        <begin position="528"/>
        <end position="663"/>
    </location>
</feature>
<dbReference type="Gene3D" id="2.120.10.30">
    <property type="entry name" value="TolB, C-terminal domain"/>
    <property type="match status" value="3"/>
</dbReference>
<dbReference type="Pfam" id="PF07676">
    <property type="entry name" value="PD40"/>
    <property type="match status" value="1"/>
</dbReference>
<evidence type="ECO:0000313" key="4">
    <source>
        <dbReference type="Proteomes" id="UP001497512"/>
    </source>
</evidence>
<evidence type="ECO:0000259" key="2">
    <source>
        <dbReference type="Pfam" id="PF00930"/>
    </source>
</evidence>
<evidence type="ECO:0000256" key="1">
    <source>
        <dbReference type="SAM" id="SignalP"/>
    </source>
</evidence>
<keyword evidence="1" id="KW-0732">Signal</keyword>
<feature type="signal peptide" evidence="1">
    <location>
        <begin position="1"/>
        <end position="32"/>
    </location>
</feature>
<dbReference type="SUPFAM" id="SSF82171">
    <property type="entry name" value="DPP6 N-terminal domain-like"/>
    <property type="match status" value="1"/>
</dbReference>
<dbReference type="InterPro" id="IPR011042">
    <property type="entry name" value="6-blade_b-propeller_TolB-like"/>
</dbReference>
<evidence type="ECO:0000313" key="3">
    <source>
        <dbReference type="EMBL" id="CAK9209561.1"/>
    </source>
</evidence>
<proteinExistence type="predicted"/>
<dbReference type="Pfam" id="PF00930">
    <property type="entry name" value="DPPIV_N"/>
    <property type="match status" value="1"/>
</dbReference>
<name>A0ABP0U059_9BRYO</name>
<protein>
    <recommendedName>
        <fullName evidence="2">Dipeptidylpeptidase IV N-terminal domain-containing protein</fullName>
    </recommendedName>
</protein>
<feature type="chain" id="PRO_5047515925" description="Dipeptidylpeptidase IV N-terminal domain-containing protein" evidence="1">
    <location>
        <begin position="33"/>
        <end position="752"/>
    </location>
</feature>
<accession>A0ABP0U059</accession>
<dbReference type="InterPro" id="IPR011659">
    <property type="entry name" value="WD40"/>
</dbReference>
<keyword evidence="4" id="KW-1185">Reference proteome</keyword>